<dbReference type="RefSeq" id="WP_116269385.1">
    <property type="nucleotide sequence ID" value="NZ_BGZJ01000001.1"/>
</dbReference>
<name>A0A388S9F1_9BURK</name>
<dbReference type="Proteomes" id="UP000266091">
    <property type="component" value="Unassembled WGS sequence"/>
</dbReference>
<dbReference type="PANTHER" id="PTHR33991">
    <property type="entry name" value="DNA REPAIR PROTEIN RECO"/>
    <property type="match status" value="1"/>
</dbReference>
<dbReference type="InterPro" id="IPR037278">
    <property type="entry name" value="ARFGAP/RecO"/>
</dbReference>
<dbReference type="EMBL" id="BGZJ01000001">
    <property type="protein sequence ID" value="GBO92887.1"/>
    <property type="molecule type" value="Genomic_DNA"/>
</dbReference>
<dbReference type="Gene3D" id="1.20.1440.120">
    <property type="entry name" value="Recombination protein O, C-terminal domain"/>
    <property type="match status" value="1"/>
</dbReference>
<keyword evidence="10" id="KW-1185">Reference proteome</keyword>
<dbReference type="SUPFAM" id="SSF50249">
    <property type="entry name" value="Nucleic acid-binding proteins"/>
    <property type="match status" value="1"/>
</dbReference>
<keyword evidence="4 7" id="KW-0233">DNA recombination</keyword>
<dbReference type="Gene3D" id="2.40.50.140">
    <property type="entry name" value="Nucleic acid-binding proteins"/>
    <property type="match status" value="1"/>
</dbReference>
<sequence length="250" mass="27826">MAGNTNPQTLLGGYINRRGGDRVTGEPAFVLRMEPWSETSLLVDFYTRHHGRILARARGAKRPTSPMRGILSEFSPLLISWNGSGATKTLMKVEWMGGFAPVEGDSLLSAFYLNELLLRLTPREDPEERLFVAYWDALKVLATESAPPAIEAALRTFEFRLLRYAGYGFPAEFRDGFYVLRGEELVYAGASAPESGPYYASDTLKSVVKLDFSNPLSAWAAKSLFRGVIASLLGDRPLNTRRILSELKRL</sequence>
<dbReference type="GO" id="GO:0006310">
    <property type="term" value="P:DNA recombination"/>
    <property type="evidence" value="ECO:0007669"/>
    <property type="project" value="UniProtKB-UniRule"/>
</dbReference>
<evidence type="ECO:0000259" key="8">
    <source>
        <dbReference type="Pfam" id="PF11967"/>
    </source>
</evidence>
<evidence type="ECO:0000256" key="4">
    <source>
        <dbReference type="ARBA" id="ARBA00023172"/>
    </source>
</evidence>
<dbReference type="InterPro" id="IPR003717">
    <property type="entry name" value="RecO"/>
</dbReference>
<evidence type="ECO:0000256" key="7">
    <source>
        <dbReference type="HAMAP-Rule" id="MF_00201"/>
    </source>
</evidence>
<dbReference type="GO" id="GO:0006302">
    <property type="term" value="P:double-strand break repair"/>
    <property type="evidence" value="ECO:0007669"/>
    <property type="project" value="TreeGrafter"/>
</dbReference>
<evidence type="ECO:0000256" key="2">
    <source>
        <dbReference type="ARBA" id="ARBA00021310"/>
    </source>
</evidence>
<dbReference type="Pfam" id="PF11967">
    <property type="entry name" value="RecO_N"/>
    <property type="match status" value="1"/>
</dbReference>
<feature type="domain" description="DNA replication/recombination mediator RecO N-terminal" evidence="8">
    <location>
        <begin position="27"/>
        <end position="98"/>
    </location>
</feature>
<proteinExistence type="inferred from homology"/>
<dbReference type="AlphaFoldDB" id="A0A388S9F1"/>
<dbReference type="InterPro" id="IPR042242">
    <property type="entry name" value="RecO_C"/>
</dbReference>
<comment type="similarity">
    <text evidence="1 7">Belongs to the RecO family.</text>
</comment>
<evidence type="ECO:0000256" key="5">
    <source>
        <dbReference type="ARBA" id="ARBA00023204"/>
    </source>
</evidence>
<dbReference type="InterPro" id="IPR012340">
    <property type="entry name" value="NA-bd_OB-fold"/>
</dbReference>
<dbReference type="OrthoDB" id="9804792at2"/>
<dbReference type="NCBIfam" id="TIGR00613">
    <property type="entry name" value="reco"/>
    <property type="match status" value="1"/>
</dbReference>
<evidence type="ECO:0000256" key="3">
    <source>
        <dbReference type="ARBA" id="ARBA00022763"/>
    </source>
</evidence>
<protein>
    <recommendedName>
        <fullName evidence="2 7">DNA repair protein RecO</fullName>
    </recommendedName>
    <alternativeName>
        <fullName evidence="6 7">Recombination protein O</fullName>
    </alternativeName>
</protein>
<evidence type="ECO:0000256" key="6">
    <source>
        <dbReference type="ARBA" id="ARBA00033409"/>
    </source>
</evidence>
<dbReference type="InterPro" id="IPR022572">
    <property type="entry name" value="DNA_rep/recomb_RecO_N"/>
</dbReference>
<dbReference type="PANTHER" id="PTHR33991:SF1">
    <property type="entry name" value="DNA REPAIR PROTEIN RECO"/>
    <property type="match status" value="1"/>
</dbReference>
<organism evidence="9 10">
    <name type="scientific">Mesosutterella multiformis</name>
    <dbReference type="NCBI Taxonomy" id="2259133"/>
    <lineage>
        <taxon>Bacteria</taxon>
        <taxon>Pseudomonadati</taxon>
        <taxon>Pseudomonadota</taxon>
        <taxon>Betaproteobacteria</taxon>
        <taxon>Burkholderiales</taxon>
        <taxon>Sutterellaceae</taxon>
        <taxon>Mesosutterella</taxon>
    </lineage>
</organism>
<dbReference type="GO" id="GO:0043590">
    <property type="term" value="C:bacterial nucleoid"/>
    <property type="evidence" value="ECO:0007669"/>
    <property type="project" value="TreeGrafter"/>
</dbReference>
<evidence type="ECO:0000256" key="1">
    <source>
        <dbReference type="ARBA" id="ARBA00007452"/>
    </source>
</evidence>
<comment type="function">
    <text evidence="7">Involved in DNA repair and RecF pathway recombination.</text>
</comment>
<gene>
    <name evidence="7 9" type="primary">recO</name>
    <name evidence="9" type="ORF">MESMUL_02410</name>
</gene>
<keyword evidence="5 7" id="KW-0234">DNA repair</keyword>
<keyword evidence="3 7" id="KW-0227">DNA damage</keyword>
<evidence type="ECO:0000313" key="10">
    <source>
        <dbReference type="Proteomes" id="UP000266091"/>
    </source>
</evidence>
<comment type="caution">
    <text evidence="9">The sequence shown here is derived from an EMBL/GenBank/DDBJ whole genome shotgun (WGS) entry which is preliminary data.</text>
</comment>
<dbReference type="HAMAP" id="MF_00201">
    <property type="entry name" value="RecO"/>
    <property type="match status" value="1"/>
</dbReference>
<reference evidence="9 10" key="1">
    <citation type="journal article" date="2018" name="Int. J. Syst. Evol. Microbiol.">
        <title>Mesosutterella multiformis gen. nov., sp. nov., a member of the family Sutterellaceae and Sutterella megalosphaeroides sp. nov., isolated from human faeces.</title>
        <authorList>
            <person name="Sakamoto M."/>
            <person name="Ikeyama N."/>
            <person name="Kunihiro T."/>
            <person name="Iino T."/>
            <person name="Yuki M."/>
            <person name="Ohkuma M."/>
        </authorList>
    </citation>
    <scope>NUCLEOTIDE SEQUENCE [LARGE SCALE GENOMIC DNA]</scope>
    <source>
        <strain evidence="9 10">4NBBH2</strain>
    </source>
</reference>
<accession>A0A388S9F1</accession>
<evidence type="ECO:0000313" key="9">
    <source>
        <dbReference type="EMBL" id="GBO92887.1"/>
    </source>
</evidence>
<dbReference type="SUPFAM" id="SSF57863">
    <property type="entry name" value="ArfGap/RecO-like zinc finger"/>
    <property type="match status" value="1"/>
</dbReference>
<dbReference type="Pfam" id="PF02565">
    <property type="entry name" value="RecO_C"/>
    <property type="match status" value="1"/>
</dbReference>